<evidence type="ECO:0000256" key="3">
    <source>
        <dbReference type="PIRSR" id="PIRSR613078-2"/>
    </source>
</evidence>
<feature type="active site" description="Tele-phosphohistidine intermediate" evidence="2">
    <location>
        <position position="10"/>
    </location>
</feature>
<dbReference type="KEGG" id="pbv:AR543_08730"/>
<dbReference type="SMART" id="SM00855">
    <property type="entry name" value="PGAM"/>
    <property type="match status" value="1"/>
</dbReference>
<dbReference type="Pfam" id="PF00300">
    <property type="entry name" value="His_Phos_1"/>
    <property type="match status" value="1"/>
</dbReference>
<evidence type="ECO:0000256" key="4">
    <source>
        <dbReference type="SAM" id="MobiDB-lite"/>
    </source>
</evidence>
<dbReference type="GO" id="GO:0005829">
    <property type="term" value="C:cytosol"/>
    <property type="evidence" value="ECO:0007669"/>
    <property type="project" value="TreeGrafter"/>
</dbReference>
<reference evidence="6" key="1">
    <citation type="submission" date="2015-10" db="EMBL/GenBank/DDBJ databases">
        <title>Genome of Paenibacillus bovis sp. nov.</title>
        <authorList>
            <person name="Wu Z."/>
            <person name="Gao C."/>
            <person name="Liu Z."/>
            <person name="Zheng H."/>
        </authorList>
    </citation>
    <scope>NUCLEOTIDE SEQUENCE [LARGE SCALE GENOMIC DNA]</scope>
    <source>
        <strain evidence="6">BD3526</strain>
    </source>
</reference>
<dbReference type="STRING" id="1616788.AR543_08730"/>
<proteinExistence type="predicted"/>
<dbReference type="AlphaFoldDB" id="A0A172ZFC0"/>
<feature type="binding site" evidence="3">
    <location>
        <begin position="9"/>
        <end position="16"/>
    </location>
    <ligand>
        <name>substrate</name>
    </ligand>
</feature>
<dbReference type="PANTHER" id="PTHR46517:SF1">
    <property type="entry name" value="FRUCTOSE-2,6-BISPHOSPHATASE TIGAR"/>
    <property type="match status" value="1"/>
</dbReference>
<dbReference type="Proteomes" id="UP000078148">
    <property type="component" value="Chromosome"/>
</dbReference>
<protein>
    <recommendedName>
        <fullName evidence="7">Fructose-2,6-bisphosphatase</fullName>
    </recommendedName>
</protein>
<feature type="compositionally biased region" description="Polar residues" evidence="4">
    <location>
        <begin position="161"/>
        <end position="174"/>
    </location>
</feature>
<dbReference type="SUPFAM" id="SSF53254">
    <property type="entry name" value="Phosphoglycerate mutase-like"/>
    <property type="match status" value="1"/>
</dbReference>
<dbReference type="InterPro" id="IPR029033">
    <property type="entry name" value="His_PPase_superfam"/>
</dbReference>
<dbReference type="RefSeq" id="WP_060533600.1">
    <property type="nucleotide sequence ID" value="NZ_CP013023.1"/>
</dbReference>
<dbReference type="EMBL" id="CP013023">
    <property type="protein sequence ID" value="ANF96072.1"/>
    <property type="molecule type" value="Genomic_DNA"/>
</dbReference>
<evidence type="ECO:0008006" key="7">
    <source>
        <dbReference type="Google" id="ProtNLM"/>
    </source>
</evidence>
<feature type="compositionally biased region" description="Low complexity" evidence="4">
    <location>
        <begin position="150"/>
        <end position="160"/>
    </location>
</feature>
<keyword evidence="6" id="KW-1185">Reference proteome</keyword>
<feature type="region of interest" description="Disordered" evidence="4">
    <location>
        <begin position="145"/>
        <end position="174"/>
    </location>
</feature>
<sequence>MSIHILLLRHGTTQWNREKRYLGHTDIPLLPAAQQELEPVRQALSAWQWDNVYCSDLVRCRESLDYVMTGSAQSVPKASYDPALRELDFGQWEGCTYSDLCNQLAYRRWIDDPASICPPGGESWQHFSSRVNHFAGTLIPESQRTAAGVSTSSPDTSPSTAIRSGTASSALSSEQKSKETKRILIMTHGGVIRQLITLWCPAIQFWDIVIPPAGGYLLKWEEADCEAVPFPL</sequence>
<dbReference type="OrthoDB" id="9783269at2"/>
<dbReference type="GO" id="GO:0004331">
    <property type="term" value="F:fructose-2,6-bisphosphate 2-phosphatase activity"/>
    <property type="evidence" value="ECO:0007669"/>
    <property type="project" value="TreeGrafter"/>
</dbReference>
<gene>
    <name evidence="5" type="ORF">AR543_08730</name>
</gene>
<dbReference type="CDD" id="cd07067">
    <property type="entry name" value="HP_PGM_like"/>
    <property type="match status" value="1"/>
</dbReference>
<evidence type="ECO:0000256" key="1">
    <source>
        <dbReference type="ARBA" id="ARBA00022801"/>
    </source>
</evidence>
<dbReference type="InterPro" id="IPR013078">
    <property type="entry name" value="His_Pase_superF_clade-1"/>
</dbReference>
<evidence type="ECO:0000313" key="6">
    <source>
        <dbReference type="Proteomes" id="UP000078148"/>
    </source>
</evidence>
<organism evidence="5 6">
    <name type="scientific">Paenibacillus bovis</name>
    <dbReference type="NCBI Taxonomy" id="1616788"/>
    <lineage>
        <taxon>Bacteria</taxon>
        <taxon>Bacillati</taxon>
        <taxon>Bacillota</taxon>
        <taxon>Bacilli</taxon>
        <taxon>Bacillales</taxon>
        <taxon>Paenibacillaceae</taxon>
        <taxon>Paenibacillus</taxon>
    </lineage>
</organism>
<name>A0A172ZFC0_9BACL</name>
<dbReference type="GO" id="GO:0045820">
    <property type="term" value="P:negative regulation of glycolytic process"/>
    <property type="evidence" value="ECO:0007669"/>
    <property type="project" value="TreeGrafter"/>
</dbReference>
<dbReference type="InterPro" id="IPR051695">
    <property type="entry name" value="Phosphoglycerate_Mutase"/>
</dbReference>
<keyword evidence="1" id="KW-0378">Hydrolase</keyword>
<evidence type="ECO:0000313" key="5">
    <source>
        <dbReference type="EMBL" id="ANF96072.1"/>
    </source>
</evidence>
<dbReference type="GO" id="GO:0043456">
    <property type="term" value="P:regulation of pentose-phosphate shunt"/>
    <property type="evidence" value="ECO:0007669"/>
    <property type="project" value="TreeGrafter"/>
</dbReference>
<reference evidence="5 6" key="2">
    <citation type="journal article" date="2016" name="Int. J. Syst. Evol. Microbiol.">
        <title>Paenibacillus bovis sp. nov., isolated from raw yak (Bos grunniens) milk.</title>
        <authorList>
            <person name="Gao C."/>
            <person name="Han J."/>
            <person name="Liu Z."/>
            <person name="Xu X."/>
            <person name="Hang F."/>
            <person name="Wu Z."/>
        </authorList>
    </citation>
    <scope>NUCLEOTIDE SEQUENCE [LARGE SCALE GENOMIC DNA]</scope>
    <source>
        <strain evidence="5 6">BD3526</strain>
    </source>
</reference>
<dbReference type="Gene3D" id="3.40.50.1240">
    <property type="entry name" value="Phosphoglycerate mutase-like"/>
    <property type="match status" value="1"/>
</dbReference>
<feature type="binding site" evidence="3">
    <location>
        <position position="59"/>
    </location>
    <ligand>
        <name>substrate</name>
    </ligand>
</feature>
<accession>A0A172ZFC0</accession>
<evidence type="ECO:0000256" key="2">
    <source>
        <dbReference type="PIRSR" id="PIRSR613078-1"/>
    </source>
</evidence>
<dbReference type="PANTHER" id="PTHR46517">
    <property type="entry name" value="FRUCTOSE-2,6-BISPHOSPHATASE TIGAR"/>
    <property type="match status" value="1"/>
</dbReference>
<feature type="active site" description="Proton donor/acceptor" evidence="2">
    <location>
        <position position="86"/>
    </location>
</feature>